<dbReference type="Gene3D" id="3.90.470.10">
    <property type="entry name" value="Ribosomal protein L22/L17"/>
    <property type="match status" value="1"/>
</dbReference>
<comment type="function">
    <text evidence="7 10">This protein binds specifically to 23S rRNA; its binding is stimulated by other ribosomal proteins, e.g., L4, L17, and L20. It is important during the early stages of 50S assembly. It makes multiple contacts with different domains of the 23S rRNA in the assembled 50S subunit and ribosome.</text>
</comment>
<keyword evidence="4 7" id="KW-0689">Ribosomal protein</keyword>
<dbReference type="GO" id="GO:0003735">
    <property type="term" value="F:structural constituent of ribosome"/>
    <property type="evidence" value="ECO:0007669"/>
    <property type="project" value="InterPro"/>
</dbReference>
<dbReference type="InterPro" id="IPR036394">
    <property type="entry name" value="Ribosomal_uL22_sf"/>
</dbReference>
<dbReference type="GO" id="GO:0022625">
    <property type="term" value="C:cytosolic large ribosomal subunit"/>
    <property type="evidence" value="ECO:0007669"/>
    <property type="project" value="TreeGrafter"/>
</dbReference>
<dbReference type="PANTHER" id="PTHR13501">
    <property type="entry name" value="CHLOROPLAST 50S RIBOSOMAL PROTEIN L22-RELATED"/>
    <property type="match status" value="1"/>
</dbReference>
<dbReference type="Pfam" id="PF00237">
    <property type="entry name" value="Ribosomal_L22"/>
    <property type="match status" value="1"/>
</dbReference>
<evidence type="ECO:0000256" key="6">
    <source>
        <dbReference type="ARBA" id="ARBA00035207"/>
    </source>
</evidence>
<evidence type="ECO:0000256" key="9">
    <source>
        <dbReference type="RuleBase" id="RU004006"/>
    </source>
</evidence>
<keyword evidence="3 7" id="KW-0694">RNA-binding</keyword>
<comment type="similarity">
    <text evidence="1 7 8">Belongs to the universal ribosomal protein uL22 family.</text>
</comment>
<sequence>MSKATLKHLRGKPRKTRLLADLIRGKRASVALTLLSLSTASSAKAMAKVLRSALANATDRGQADDPESLVVQRVTVDQGPVLKRFRARARGRMNHIRKRSCHVNVVLGESK</sequence>
<dbReference type="SUPFAM" id="SSF54843">
    <property type="entry name" value="Ribosomal protein L22"/>
    <property type="match status" value="1"/>
</dbReference>
<dbReference type="InterPro" id="IPR018260">
    <property type="entry name" value="Ribosomal_uL22_CS"/>
</dbReference>
<evidence type="ECO:0000313" key="11">
    <source>
        <dbReference type="EMBL" id="MBI3127221.1"/>
    </source>
</evidence>
<dbReference type="GO" id="GO:0006412">
    <property type="term" value="P:translation"/>
    <property type="evidence" value="ECO:0007669"/>
    <property type="project" value="UniProtKB-UniRule"/>
</dbReference>
<dbReference type="PANTHER" id="PTHR13501:SF8">
    <property type="entry name" value="LARGE RIBOSOMAL SUBUNIT PROTEIN UL22M"/>
    <property type="match status" value="1"/>
</dbReference>
<evidence type="ECO:0000256" key="1">
    <source>
        <dbReference type="ARBA" id="ARBA00009451"/>
    </source>
</evidence>
<evidence type="ECO:0000256" key="5">
    <source>
        <dbReference type="ARBA" id="ARBA00023274"/>
    </source>
</evidence>
<dbReference type="PROSITE" id="PS00464">
    <property type="entry name" value="RIBOSOMAL_L22"/>
    <property type="match status" value="1"/>
</dbReference>
<dbReference type="HAMAP" id="MF_01331_B">
    <property type="entry name" value="Ribosomal_uL22_B"/>
    <property type="match status" value="1"/>
</dbReference>
<dbReference type="NCBIfam" id="TIGR01044">
    <property type="entry name" value="rplV_bact"/>
    <property type="match status" value="1"/>
</dbReference>
<dbReference type="InterPro" id="IPR001063">
    <property type="entry name" value="Ribosomal_uL22"/>
</dbReference>
<protein>
    <recommendedName>
        <fullName evidence="6 7">Large ribosomal subunit protein uL22</fullName>
    </recommendedName>
</protein>
<evidence type="ECO:0000256" key="4">
    <source>
        <dbReference type="ARBA" id="ARBA00022980"/>
    </source>
</evidence>
<organism evidence="11 12">
    <name type="scientific">Tectimicrobiota bacterium</name>
    <dbReference type="NCBI Taxonomy" id="2528274"/>
    <lineage>
        <taxon>Bacteria</taxon>
        <taxon>Pseudomonadati</taxon>
        <taxon>Nitrospinota/Tectimicrobiota group</taxon>
        <taxon>Candidatus Tectimicrobiota</taxon>
    </lineage>
</organism>
<evidence type="ECO:0000313" key="12">
    <source>
        <dbReference type="Proteomes" id="UP000782312"/>
    </source>
</evidence>
<reference evidence="11" key="1">
    <citation type="submission" date="2020-07" db="EMBL/GenBank/DDBJ databases">
        <title>Huge and variable diversity of episymbiotic CPR bacteria and DPANN archaea in groundwater ecosystems.</title>
        <authorList>
            <person name="He C.Y."/>
            <person name="Keren R."/>
            <person name="Whittaker M."/>
            <person name="Farag I.F."/>
            <person name="Doudna J."/>
            <person name="Cate J.H.D."/>
            <person name="Banfield J.F."/>
        </authorList>
    </citation>
    <scope>NUCLEOTIDE SEQUENCE</scope>
    <source>
        <strain evidence="11">NC_groundwater_763_Ag_S-0.2um_68_21</strain>
    </source>
</reference>
<keyword evidence="5 7" id="KW-0687">Ribonucleoprotein</keyword>
<dbReference type="InterPro" id="IPR047867">
    <property type="entry name" value="Ribosomal_uL22_bac/org-type"/>
</dbReference>
<dbReference type="AlphaFoldDB" id="A0A932I0L9"/>
<evidence type="ECO:0000256" key="3">
    <source>
        <dbReference type="ARBA" id="ARBA00022884"/>
    </source>
</evidence>
<dbReference type="CDD" id="cd00336">
    <property type="entry name" value="Ribosomal_L22"/>
    <property type="match status" value="1"/>
</dbReference>
<gene>
    <name evidence="7 11" type="primary">rplV</name>
    <name evidence="11" type="ORF">HYZ11_06425</name>
</gene>
<dbReference type="Proteomes" id="UP000782312">
    <property type="component" value="Unassembled WGS sequence"/>
</dbReference>
<dbReference type="InterPro" id="IPR005727">
    <property type="entry name" value="Ribosomal_uL22_bac/chlpt-type"/>
</dbReference>
<proteinExistence type="inferred from homology"/>
<name>A0A932I0L9_UNCTE</name>
<evidence type="ECO:0000256" key="10">
    <source>
        <dbReference type="RuleBase" id="RU004008"/>
    </source>
</evidence>
<keyword evidence="2 7" id="KW-0699">rRNA-binding</keyword>
<comment type="subunit">
    <text evidence="7 9">Part of the 50S ribosomal subunit.</text>
</comment>
<comment type="caution">
    <text evidence="11">The sequence shown here is derived from an EMBL/GenBank/DDBJ whole genome shotgun (WGS) entry which is preliminary data.</text>
</comment>
<evidence type="ECO:0000256" key="8">
    <source>
        <dbReference type="RuleBase" id="RU004005"/>
    </source>
</evidence>
<accession>A0A932I0L9</accession>
<comment type="function">
    <text evidence="7">The globular domain of the protein is located near the polypeptide exit tunnel on the outside of the subunit, while an extended beta-hairpin is found that lines the wall of the exit tunnel in the center of the 70S ribosome.</text>
</comment>
<dbReference type="EMBL" id="JACPUR010000017">
    <property type="protein sequence ID" value="MBI3127221.1"/>
    <property type="molecule type" value="Genomic_DNA"/>
</dbReference>
<dbReference type="GO" id="GO:0019843">
    <property type="term" value="F:rRNA binding"/>
    <property type="evidence" value="ECO:0007669"/>
    <property type="project" value="UniProtKB-UniRule"/>
</dbReference>
<evidence type="ECO:0000256" key="2">
    <source>
        <dbReference type="ARBA" id="ARBA00022730"/>
    </source>
</evidence>
<evidence type="ECO:0000256" key="7">
    <source>
        <dbReference type="HAMAP-Rule" id="MF_01331"/>
    </source>
</evidence>